<evidence type="ECO:0000313" key="2">
    <source>
        <dbReference type="EMBL" id="KZP12372.1"/>
    </source>
</evidence>
<proteinExistence type="predicted"/>
<dbReference type="Pfam" id="PF18031">
    <property type="entry name" value="UCH_C"/>
    <property type="match status" value="1"/>
</dbReference>
<dbReference type="EMBL" id="KV417648">
    <property type="protein sequence ID" value="KZP12372.1"/>
    <property type="molecule type" value="Genomic_DNA"/>
</dbReference>
<gene>
    <name evidence="2" type="ORF">FIBSPDRAFT_1050092</name>
</gene>
<evidence type="ECO:0000313" key="3">
    <source>
        <dbReference type="Proteomes" id="UP000076532"/>
    </source>
</evidence>
<dbReference type="AlphaFoldDB" id="A0A166B838"/>
<dbReference type="SUPFAM" id="SSF54001">
    <property type="entry name" value="Cysteine proteinases"/>
    <property type="match status" value="1"/>
</dbReference>
<organism evidence="2 3">
    <name type="scientific">Athelia psychrophila</name>
    <dbReference type="NCBI Taxonomy" id="1759441"/>
    <lineage>
        <taxon>Eukaryota</taxon>
        <taxon>Fungi</taxon>
        <taxon>Dikarya</taxon>
        <taxon>Basidiomycota</taxon>
        <taxon>Agaricomycotina</taxon>
        <taxon>Agaricomycetes</taxon>
        <taxon>Agaricomycetidae</taxon>
        <taxon>Atheliales</taxon>
        <taxon>Atheliaceae</taxon>
        <taxon>Athelia</taxon>
    </lineage>
</organism>
<sequence>MTAALLDASDLQNLLSRAQTRGKDRRRSLMELKRSQTRKKTTRHRALEDVKRIIGDLCSLDPDTLATRQPLHALIFLFKYISPSGSSAPFGSAGILDLDLLASSRTRRDTSADWPRAAHNAPRPPAAISLDGLGLDPGEKEDVYHFVVYVPVSNSLFALRDDPLPALQAQFYPALQQQSGHHATASELPATLDAENTTRGRWAFENALRRYNHIGLLHTLLARARSGKLTAVDAAHTMMRETRQKLPKGGAER</sequence>
<keyword evidence="3" id="KW-1185">Reference proteome</keyword>
<dbReference type="InterPro" id="IPR041507">
    <property type="entry name" value="UCH_C"/>
</dbReference>
<dbReference type="STRING" id="436010.A0A166B838"/>
<dbReference type="Proteomes" id="UP000076532">
    <property type="component" value="Unassembled WGS sequence"/>
</dbReference>
<reference evidence="2 3" key="1">
    <citation type="journal article" date="2016" name="Mol. Biol. Evol.">
        <title>Comparative Genomics of Early-Diverging Mushroom-Forming Fungi Provides Insights into the Origins of Lignocellulose Decay Capabilities.</title>
        <authorList>
            <person name="Nagy L.G."/>
            <person name="Riley R."/>
            <person name="Tritt A."/>
            <person name="Adam C."/>
            <person name="Daum C."/>
            <person name="Floudas D."/>
            <person name="Sun H."/>
            <person name="Yadav J.S."/>
            <person name="Pangilinan J."/>
            <person name="Larsson K.H."/>
            <person name="Matsuura K."/>
            <person name="Barry K."/>
            <person name="Labutti K."/>
            <person name="Kuo R."/>
            <person name="Ohm R.A."/>
            <person name="Bhattacharya S.S."/>
            <person name="Shirouzu T."/>
            <person name="Yoshinaga Y."/>
            <person name="Martin F.M."/>
            <person name="Grigoriev I.V."/>
            <person name="Hibbett D.S."/>
        </authorList>
    </citation>
    <scope>NUCLEOTIDE SEQUENCE [LARGE SCALE GENOMIC DNA]</scope>
    <source>
        <strain evidence="2 3">CBS 109695</strain>
    </source>
</reference>
<accession>A0A166B838</accession>
<name>A0A166B838_9AGAM</name>
<protein>
    <recommendedName>
        <fullName evidence="1">UCH37-like C-terminal domain-containing protein</fullName>
    </recommendedName>
</protein>
<dbReference type="InterPro" id="IPR038765">
    <property type="entry name" value="Papain-like_cys_pep_sf"/>
</dbReference>
<feature type="domain" description="UCH37-like C-terminal" evidence="1">
    <location>
        <begin position="186"/>
        <end position="222"/>
    </location>
</feature>
<evidence type="ECO:0000259" key="1">
    <source>
        <dbReference type="Pfam" id="PF18031"/>
    </source>
</evidence>
<dbReference type="OrthoDB" id="1924260at2759"/>